<accession>A0A444XSV8</accession>
<evidence type="ECO:0000313" key="5">
    <source>
        <dbReference type="EMBL" id="RYQ92867.1"/>
    </source>
</evidence>
<keyword evidence="1" id="KW-0112">Calmodulin-binding</keyword>
<protein>
    <recommendedName>
        <fullName evidence="7">Protein IQ-DOMAIN 1</fullName>
    </recommendedName>
</protein>
<gene>
    <name evidence="5" type="ORF">Ahy_B09g099111</name>
</gene>
<dbReference type="PROSITE" id="PS50096">
    <property type="entry name" value="IQ"/>
    <property type="match status" value="1"/>
</dbReference>
<keyword evidence="2" id="KW-0175">Coiled coil</keyword>
<dbReference type="AlphaFoldDB" id="A0A444XSV8"/>
<proteinExistence type="predicted"/>
<feature type="region of interest" description="Disordered" evidence="3">
    <location>
        <begin position="601"/>
        <end position="630"/>
    </location>
</feature>
<dbReference type="SMART" id="SM00015">
    <property type="entry name" value="IQ"/>
    <property type="match status" value="1"/>
</dbReference>
<keyword evidence="4" id="KW-1133">Transmembrane helix</keyword>
<dbReference type="Pfam" id="PF00612">
    <property type="entry name" value="IQ"/>
    <property type="match status" value="1"/>
</dbReference>
<keyword evidence="4" id="KW-0472">Membrane</keyword>
<feature type="coiled-coil region" evidence="2">
    <location>
        <begin position="191"/>
        <end position="226"/>
    </location>
</feature>
<dbReference type="PANTHER" id="PTHR47603:SF1">
    <property type="entry name" value="PPR CONTAINING-LIKE PROTEIN"/>
    <property type="match status" value="1"/>
</dbReference>
<organism evidence="5 6">
    <name type="scientific">Arachis hypogaea</name>
    <name type="common">Peanut</name>
    <dbReference type="NCBI Taxonomy" id="3818"/>
    <lineage>
        <taxon>Eukaryota</taxon>
        <taxon>Viridiplantae</taxon>
        <taxon>Streptophyta</taxon>
        <taxon>Embryophyta</taxon>
        <taxon>Tracheophyta</taxon>
        <taxon>Spermatophyta</taxon>
        <taxon>Magnoliopsida</taxon>
        <taxon>eudicotyledons</taxon>
        <taxon>Gunneridae</taxon>
        <taxon>Pentapetalae</taxon>
        <taxon>rosids</taxon>
        <taxon>fabids</taxon>
        <taxon>Fabales</taxon>
        <taxon>Fabaceae</taxon>
        <taxon>Papilionoideae</taxon>
        <taxon>50 kb inversion clade</taxon>
        <taxon>dalbergioids sensu lato</taxon>
        <taxon>Dalbergieae</taxon>
        <taxon>Pterocarpus clade</taxon>
        <taxon>Arachis</taxon>
    </lineage>
</organism>
<keyword evidence="6" id="KW-1185">Reference proteome</keyword>
<dbReference type="Gene3D" id="1.25.40.10">
    <property type="entry name" value="Tetratricopeptide repeat domain"/>
    <property type="match status" value="1"/>
</dbReference>
<reference evidence="5 6" key="1">
    <citation type="submission" date="2019-01" db="EMBL/GenBank/DDBJ databases">
        <title>Sequencing of cultivated peanut Arachis hypogaea provides insights into genome evolution and oil improvement.</title>
        <authorList>
            <person name="Chen X."/>
        </authorList>
    </citation>
    <scope>NUCLEOTIDE SEQUENCE [LARGE SCALE GENOMIC DNA]</scope>
    <source>
        <strain evidence="6">cv. Fuhuasheng</strain>
        <tissue evidence="5">Leaves</tissue>
    </source>
</reference>
<keyword evidence="4" id="KW-0812">Transmembrane</keyword>
<feature type="compositionally biased region" description="Basic and acidic residues" evidence="3">
    <location>
        <begin position="18"/>
        <end position="27"/>
    </location>
</feature>
<sequence>MGRKGSWFSAVKKVFGSENKKDQEKNTKPQKTHSHGHSHSNSKSKLGCFGHHDHNEAGNEAQGIVVVPALPRKKEPKQARVAGQNEPNQQAFSLVLATAVAAGAAVAAAAEATRPKTVTPRRREKLKDDEAAIMIQTAFRGYLARKKLRGLRGLSRLRTLVRGQSVKRQSASTLQCMQTLSKLQSQVRARKIRMSEENQALQRQLLQKREKELEKLQAAQAEWDHRKDSKEQVEAKLLHRQIATMRREKALAYSMTHQQTWRNNLKSGTNASFMDPNNPHWGWNWLERWMAVRPWEGQSTFQHNEPAPLISTARSTLSVGEITKLYTLRDDANISKNSPRAIKTGRSRSGLNSPSNVLTPSKSTASFTASPTPRSLRAASPKLGSWGGDGDKRNAFGIRREGNRRHSIAISPARDDELLNSPMNRSPKKAAATKASKSFNMAKSSVSSSEKSSPATAAKKRLSLSQSPTSNSRRLSTPGKVGTISNKSNAAGATMRKSPPPALNALSSLDSLSQFLATLSHEFELSSARLISGLSPLVSSLTSSRQLKHSLPCARFAGGRSRQNWHLAPRVVVVVVFLLLTVLVSHLVVVVALCRHRLGAPSPLSSSPRDWSSSSLPASSSSRTQTRDFPSTFVAGSRGSRSRLAGLRCRLLASRLAVSFSLAVSFLCATRFVSIAKKVKKALQPEWLKSLLKRTFFESSCATHPLLKKELNQYCIAVPIQFAKIVHLDPNRTRNTFPNCIETAQYLSLLASKIRESHTYCSIGNKVTRFTQLHPKHASHRYYNLSRFNPAQSQAISNPPPQQKPTHTDAPNHYIGHNVSRKDKNKYLLSTLLDLNDTKEAIYGALDAWVAWEQNFPIASLKLILNALEKQQQWHRVVQVIKWMLSKGQGNTMGTYGQLIRALDMDHRVEEAHKFWQTKIDTDLHSVPWQLCHLMISVYYRNNMLDDLVRLFKGLEAFDRKPRDKTIIKKVANAYEMLGLHQEKERVLKKYSNLFTEEGSIKKARRNSSEKKLKR</sequence>
<feature type="compositionally biased region" description="Low complexity" evidence="3">
    <location>
        <begin position="429"/>
        <end position="457"/>
    </location>
</feature>
<evidence type="ECO:0000256" key="4">
    <source>
        <dbReference type="SAM" id="Phobius"/>
    </source>
</evidence>
<feature type="region of interest" description="Disordered" evidence="3">
    <location>
        <begin position="336"/>
        <end position="499"/>
    </location>
</feature>
<comment type="caution">
    <text evidence="5">The sequence shown here is derived from an EMBL/GenBank/DDBJ whole genome shotgun (WGS) entry which is preliminary data.</text>
</comment>
<feature type="compositionally biased region" description="Basic and acidic residues" evidence="3">
    <location>
        <begin position="389"/>
        <end position="401"/>
    </location>
</feature>
<dbReference type="InterPro" id="IPR000048">
    <property type="entry name" value="IQ_motif_EF-hand-BS"/>
</dbReference>
<feature type="transmembrane region" description="Helical" evidence="4">
    <location>
        <begin position="651"/>
        <end position="673"/>
    </location>
</feature>
<evidence type="ECO:0000313" key="6">
    <source>
        <dbReference type="Proteomes" id="UP000289738"/>
    </source>
</evidence>
<evidence type="ECO:0000256" key="2">
    <source>
        <dbReference type="SAM" id="Coils"/>
    </source>
</evidence>
<dbReference type="STRING" id="3818.A0A444XSV8"/>
<dbReference type="EMBL" id="SDMP01000019">
    <property type="protein sequence ID" value="RYQ92867.1"/>
    <property type="molecule type" value="Genomic_DNA"/>
</dbReference>
<dbReference type="InterPro" id="IPR011990">
    <property type="entry name" value="TPR-like_helical_dom_sf"/>
</dbReference>
<dbReference type="GO" id="GO:0005516">
    <property type="term" value="F:calmodulin binding"/>
    <property type="evidence" value="ECO:0007669"/>
    <property type="project" value="UniProtKB-KW"/>
</dbReference>
<dbReference type="PANTHER" id="PTHR47603">
    <property type="entry name" value="PPR CONTAINING-LIKE PROTEIN"/>
    <property type="match status" value="1"/>
</dbReference>
<feature type="region of interest" description="Disordered" evidence="3">
    <location>
        <begin position="1"/>
        <end position="48"/>
    </location>
</feature>
<name>A0A444XSV8_ARAHY</name>
<feature type="compositionally biased region" description="Polar residues" evidence="3">
    <location>
        <begin position="347"/>
        <end position="373"/>
    </location>
</feature>
<dbReference type="Proteomes" id="UP000289738">
    <property type="component" value="Chromosome B09"/>
</dbReference>
<feature type="compositionally biased region" description="Basic residues" evidence="3">
    <location>
        <begin position="28"/>
        <end position="42"/>
    </location>
</feature>
<feature type="compositionally biased region" description="Polar residues" evidence="3">
    <location>
        <begin position="463"/>
        <end position="475"/>
    </location>
</feature>
<evidence type="ECO:0000256" key="1">
    <source>
        <dbReference type="ARBA" id="ARBA00022860"/>
    </source>
</evidence>
<feature type="compositionally biased region" description="Low complexity" evidence="3">
    <location>
        <begin position="601"/>
        <end position="622"/>
    </location>
</feature>
<feature type="region of interest" description="Disordered" evidence="3">
    <location>
        <begin position="793"/>
        <end position="818"/>
    </location>
</feature>
<evidence type="ECO:0000256" key="3">
    <source>
        <dbReference type="SAM" id="MobiDB-lite"/>
    </source>
</evidence>
<evidence type="ECO:0008006" key="7">
    <source>
        <dbReference type="Google" id="ProtNLM"/>
    </source>
</evidence>
<feature type="transmembrane region" description="Helical" evidence="4">
    <location>
        <begin position="571"/>
        <end position="594"/>
    </location>
</feature>